<gene>
    <name evidence="1" type="ordered locus">LMRG_02887</name>
</gene>
<dbReference type="Proteomes" id="UP000001288">
    <property type="component" value="Chromosome"/>
</dbReference>
<dbReference type="HOGENOM" id="CLU_2770914_0_0_9"/>
<dbReference type="RefSeq" id="WP_014600529.1">
    <property type="nucleotide sequence ID" value="NC_017544.1"/>
</dbReference>
<name>A0A0H3GA10_LISM4</name>
<sequence length="69" mass="7804">MKKLKWGGLLIIGLLFISMMGTSSEASTIIKNSEPTKFQNLDKKTQSIIESLGFSEENKYYQSTNVQEK</sequence>
<evidence type="ECO:0000313" key="1">
    <source>
        <dbReference type="EMBL" id="AEO05470.1"/>
    </source>
</evidence>
<protein>
    <submittedName>
        <fullName evidence="1">Uncharacterized protein</fullName>
    </submittedName>
</protein>
<reference evidence="2" key="1">
    <citation type="submission" date="2010-04" db="EMBL/GenBank/DDBJ databases">
        <title>The genome sequence of Listeria monocytogenes strain 10403S.</title>
        <authorList>
            <consortium name="The Broad Institute Genome Sequencing Platform"/>
            <consortium name="The Broad Institute Genome Sequencing Center for Infectious Disease"/>
            <person name="Borowsky M."/>
            <person name="Borodovsky M."/>
            <person name="Young S.K."/>
            <person name="Zeng Q."/>
            <person name="Koehrsen M."/>
            <person name="Fitzgerald M."/>
            <person name="Wiedmann M."/>
            <person name="Swaminathan B."/>
            <person name="Lauer P."/>
            <person name="Portnoy D."/>
            <person name="Cossart P."/>
            <person name="Buchrieser C."/>
            <person name="Higgins D."/>
            <person name="Abouelleil A."/>
            <person name="Alvarado L."/>
            <person name="Arachchi H.M."/>
            <person name="Berlin A."/>
            <person name="Borenstein D."/>
            <person name="Brown A."/>
            <person name="Chapman S.B."/>
            <person name="Chen Z."/>
            <person name="Dunbar C.D."/>
            <person name="Engels R."/>
            <person name="Freedman E."/>
            <person name="Gearin G."/>
            <person name="Gellesch M."/>
            <person name="Goldberg J."/>
            <person name="Griggs A."/>
            <person name="Gujja S."/>
            <person name="Heilman E."/>
            <person name="Heiman D."/>
            <person name="Howarth C."/>
            <person name="Jen D."/>
            <person name="Larson L."/>
            <person name="Lui A."/>
            <person name="MacDonald J."/>
            <person name="Mehta T."/>
            <person name="Montmayeur A."/>
            <person name="Neiman D."/>
            <person name="Park D."/>
            <person name="Pearson M."/>
            <person name="Priest M."/>
            <person name="Richards J."/>
            <person name="Roberts A."/>
            <person name="Saif S."/>
            <person name="Shea T."/>
            <person name="Shenoy N."/>
            <person name="Sisk P."/>
            <person name="Stolte C."/>
            <person name="Sykes S."/>
            <person name="Walk T."/>
            <person name="White J."/>
            <person name="Yandava C."/>
            <person name="Haas B."/>
            <person name="Nusbaum C."/>
            <person name="Birren B."/>
        </authorList>
    </citation>
    <scope>NUCLEOTIDE SEQUENCE [LARGE SCALE GENOMIC DNA]</scope>
    <source>
        <strain evidence="2">10403S</strain>
    </source>
</reference>
<evidence type="ECO:0000313" key="2">
    <source>
        <dbReference type="Proteomes" id="UP000001288"/>
    </source>
</evidence>
<organism evidence="1 2">
    <name type="scientific">Listeria monocytogenes serotype 1/2a (strain 10403S)</name>
    <dbReference type="NCBI Taxonomy" id="393133"/>
    <lineage>
        <taxon>Bacteria</taxon>
        <taxon>Bacillati</taxon>
        <taxon>Bacillota</taxon>
        <taxon>Bacilli</taxon>
        <taxon>Bacillales</taxon>
        <taxon>Listeriaceae</taxon>
        <taxon>Listeria</taxon>
    </lineage>
</organism>
<proteinExistence type="predicted"/>
<dbReference type="KEGG" id="lmt:LMRG_02887"/>
<dbReference type="AlphaFoldDB" id="A0A0H3GA10"/>
<dbReference type="EMBL" id="CP002002">
    <property type="protein sequence ID" value="AEO05470.1"/>
    <property type="molecule type" value="Genomic_DNA"/>
</dbReference>
<accession>A0A0H3GA10</accession>